<accession>A0A3A9JYJ1</accession>
<dbReference type="GO" id="GO:0005886">
    <property type="term" value="C:plasma membrane"/>
    <property type="evidence" value="ECO:0007669"/>
    <property type="project" value="TreeGrafter"/>
</dbReference>
<dbReference type="Pfam" id="PF01578">
    <property type="entry name" value="Cytochrom_C_asm"/>
    <property type="match status" value="1"/>
</dbReference>
<dbReference type="GO" id="GO:0017004">
    <property type="term" value="P:cytochrome complex assembly"/>
    <property type="evidence" value="ECO:0007669"/>
    <property type="project" value="InterPro"/>
</dbReference>
<reference evidence="7 8" key="1">
    <citation type="submission" date="2017-10" db="EMBL/GenBank/DDBJ databases">
        <title>Bacillus sp. nov., a halophilic bacterium isolated from a Keqin Lake.</title>
        <authorList>
            <person name="Wang H."/>
        </authorList>
    </citation>
    <scope>NUCLEOTIDE SEQUENCE [LARGE SCALE GENOMIC DNA]</scope>
    <source>
        <strain evidence="7 8">KCTC 13187</strain>
    </source>
</reference>
<evidence type="ECO:0000256" key="4">
    <source>
        <dbReference type="ARBA" id="ARBA00023136"/>
    </source>
</evidence>
<evidence type="ECO:0000313" key="7">
    <source>
        <dbReference type="EMBL" id="RKL65954.1"/>
    </source>
</evidence>
<feature type="transmembrane region" description="Helical" evidence="5">
    <location>
        <begin position="124"/>
        <end position="156"/>
    </location>
</feature>
<comment type="subcellular location">
    <subcellularLocation>
        <location evidence="1">Membrane</location>
        <topology evidence="1">Multi-pass membrane protein</topology>
    </subcellularLocation>
</comment>
<proteinExistence type="predicted"/>
<name>A0A3A9JYJ1_9BACI</name>
<keyword evidence="2 5" id="KW-0812">Transmembrane</keyword>
<feature type="transmembrane region" description="Helical" evidence="5">
    <location>
        <begin position="36"/>
        <end position="57"/>
    </location>
</feature>
<evidence type="ECO:0000313" key="8">
    <source>
        <dbReference type="Proteomes" id="UP000281498"/>
    </source>
</evidence>
<feature type="transmembrane region" description="Helical" evidence="5">
    <location>
        <begin position="6"/>
        <end position="24"/>
    </location>
</feature>
<dbReference type="GO" id="GO:0020037">
    <property type="term" value="F:heme binding"/>
    <property type="evidence" value="ECO:0007669"/>
    <property type="project" value="InterPro"/>
</dbReference>
<sequence length="273" mass="32001">MFGLNLLYVLTIVFYSLSVLGYFIDFIQNNQKVNRAAFWLLSSVWVLQLLFILMRMIKYDRFPIMTIFEGMFFYAFILVTIALIINRLYKMDFLVFVVNLVGFSILTISLFAPAGDISSRLSELFILELLIIHVVVLLLSYGMFTLSFAFSMLYFLQHQMLKRKLWGKRMSRTGNLSNLERRSFIFNLVGFPLMLIGLILGVIWAWVTVETIPWNDVKVLSSFIVLFVYGVYLFQYQVKKRRGYELALLNIAAFLVLLINYFLSSSFSEFHIW</sequence>
<evidence type="ECO:0000256" key="5">
    <source>
        <dbReference type="SAM" id="Phobius"/>
    </source>
</evidence>
<keyword evidence="8" id="KW-1185">Reference proteome</keyword>
<dbReference type="PANTHER" id="PTHR30071">
    <property type="entry name" value="HEME EXPORTER PROTEIN C"/>
    <property type="match status" value="1"/>
</dbReference>
<evidence type="ECO:0000259" key="6">
    <source>
        <dbReference type="Pfam" id="PF01578"/>
    </source>
</evidence>
<feature type="transmembrane region" description="Helical" evidence="5">
    <location>
        <begin position="63"/>
        <end position="86"/>
    </location>
</feature>
<feature type="transmembrane region" description="Helical" evidence="5">
    <location>
        <begin position="184"/>
        <end position="207"/>
    </location>
</feature>
<comment type="caution">
    <text evidence="7">The sequence shown here is derived from an EMBL/GenBank/DDBJ whole genome shotgun (WGS) entry which is preliminary data.</text>
</comment>
<evidence type="ECO:0000256" key="1">
    <source>
        <dbReference type="ARBA" id="ARBA00004141"/>
    </source>
</evidence>
<gene>
    <name evidence="7" type="ORF">CR203_17940</name>
</gene>
<evidence type="ECO:0000256" key="3">
    <source>
        <dbReference type="ARBA" id="ARBA00022989"/>
    </source>
</evidence>
<dbReference type="EMBL" id="PDOE01000010">
    <property type="protein sequence ID" value="RKL65954.1"/>
    <property type="molecule type" value="Genomic_DNA"/>
</dbReference>
<dbReference type="AlphaFoldDB" id="A0A3A9JYJ1"/>
<dbReference type="OrthoDB" id="2417400at2"/>
<dbReference type="Proteomes" id="UP000281498">
    <property type="component" value="Unassembled WGS sequence"/>
</dbReference>
<keyword evidence="3 5" id="KW-1133">Transmembrane helix</keyword>
<dbReference type="PANTHER" id="PTHR30071:SF15">
    <property type="entry name" value="PROTEIN HEMX"/>
    <property type="match status" value="1"/>
</dbReference>
<keyword evidence="4 5" id="KW-0472">Membrane</keyword>
<feature type="transmembrane region" description="Helical" evidence="5">
    <location>
        <begin position="219"/>
        <end position="234"/>
    </location>
</feature>
<dbReference type="InterPro" id="IPR002541">
    <property type="entry name" value="Cyt_c_assembly"/>
</dbReference>
<organism evidence="7 8">
    <name type="scientific">Salipaludibacillus neizhouensis</name>
    <dbReference type="NCBI Taxonomy" id="885475"/>
    <lineage>
        <taxon>Bacteria</taxon>
        <taxon>Bacillati</taxon>
        <taxon>Bacillota</taxon>
        <taxon>Bacilli</taxon>
        <taxon>Bacillales</taxon>
        <taxon>Bacillaceae</taxon>
    </lineage>
</organism>
<protein>
    <submittedName>
        <fullName evidence="7">Cytochrome C assembly protein</fullName>
    </submittedName>
</protein>
<dbReference type="InterPro" id="IPR045062">
    <property type="entry name" value="Cyt_c_biogenesis_CcsA/CcmC"/>
</dbReference>
<feature type="transmembrane region" description="Helical" evidence="5">
    <location>
        <begin position="246"/>
        <end position="263"/>
    </location>
</feature>
<dbReference type="RefSeq" id="WP_110934970.1">
    <property type="nucleotide sequence ID" value="NZ_KZ614146.1"/>
</dbReference>
<feature type="transmembrane region" description="Helical" evidence="5">
    <location>
        <begin position="93"/>
        <end position="112"/>
    </location>
</feature>
<evidence type="ECO:0000256" key="2">
    <source>
        <dbReference type="ARBA" id="ARBA00022692"/>
    </source>
</evidence>
<feature type="domain" description="Cytochrome c assembly protein" evidence="6">
    <location>
        <begin position="67"/>
        <end position="269"/>
    </location>
</feature>